<evidence type="ECO:0000259" key="6">
    <source>
        <dbReference type="PROSITE" id="PS50262"/>
    </source>
</evidence>
<dbReference type="PANTHER" id="PTHR23017:SF3">
    <property type="entry name" value="G-PROTEIN COUPLED RECEPTORS FAMILY 1 PROFILE DOMAIN-CONTAINING PROTEIN"/>
    <property type="match status" value="1"/>
</dbReference>
<evidence type="ECO:0000313" key="8">
    <source>
        <dbReference type="WBParaSite" id="ALUE_0001236301-mRNA-1"/>
    </source>
</evidence>
<evidence type="ECO:0000256" key="2">
    <source>
        <dbReference type="ARBA" id="ARBA00022692"/>
    </source>
</evidence>
<feature type="transmembrane region" description="Helical" evidence="5">
    <location>
        <begin position="235"/>
        <end position="252"/>
    </location>
</feature>
<accession>A0A0M3I5V3</accession>
<feature type="transmembrane region" description="Helical" evidence="5">
    <location>
        <begin position="156"/>
        <end position="180"/>
    </location>
</feature>
<dbReference type="SUPFAM" id="SSF81321">
    <property type="entry name" value="Family A G protein-coupled receptor-like"/>
    <property type="match status" value="1"/>
</dbReference>
<feature type="transmembrane region" description="Helical" evidence="5">
    <location>
        <begin position="258"/>
        <end position="280"/>
    </location>
</feature>
<evidence type="ECO:0000256" key="3">
    <source>
        <dbReference type="ARBA" id="ARBA00022989"/>
    </source>
</evidence>
<feature type="transmembrane region" description="Helical" evidence="5">
    <location>
        <begin position="38"/>
        <end position="57"/>
    </location>
</feature>
<dbReference type="Proteomes" id="UP000036681">
    <property type="component" value="Unplaced"/>
</dbReference>
<dbReference type="WBParaSite" id="ALUE_0001236301-mRNA-1">
    <property type="protein sequence ID" value="ALUE_0001236301-mRNA-1"/>
    <property type="gene ID" value="ALUE_0001236301"/>
</dbReference>
<evidence type="ECO:0000256" key="1">
    <source>
        <dbReference type="ARBA" id="ARBA00004370"/>
    </source>
</evidence>
<name>A0A0M3I5V3_ASCLU</name>
<protein>
    <submittedName>
        <fullName evidence="8">G_PROTEIN_RECEP_F1_2 domain-containing protein</fullName>
    </submittedName>
</protein>
<dbReference type="PANTHER" id="PTHR23017">
    <property type="entry name" value="SERPENTINE RECEPTOR, CLASS X"/>
    <property type="match status" value="1"/>
</dbReference>
<evidence type="ECO:0000256" key="5">
    <source>
        <dbReference type="SAM" id="Phobius"/>
    </source>
</evidence>
<dbReference type="AlphaFoldDB" id="A0A0M3I5V3"/>
<dbReference type="PROSITE" id="PS00237">
    <property type="entry name" value="G_PROTEIN_RECEP_F1_1"/>
    <property type="match status" value="1"/>
</dbReference>
<dbReference type="Pfam" id="PF10328">
    <property type="entry name" value="7TM_GPCR_Srx"/>
    <property type="match status" value="2"/>
</dbReference>
<reference evidence="8" key="1">
    <citation type="submission" date="2017-02" db="UniProtKB">
        <authorList>
            <consortium name="WormBaseParasite"/>
        </authorList>
    </citation>
    <scope>IDENTIFICATION</scope>
</reference>
<evidence type="ECO:0000256" key="4">
    <source>
        <dbReference type="ARBA" id="ARBA00023136"/>
    </source>
</evidence>
<dbReference type="PROSITE" id="PS50262">
    <property type="entry name" value="G_PROTEIN_RECEP_F1_2"/>
    <property type="match status" value="1"/>
</dbReference>
<dbReference type="InterPro" id="IPR017452">
    <property type="entry name" value="GPCR_Rhodpsn_7TM"/>
</dbReference>
<feature type="domain" description="G-protein coupled receptors family 1 profile" evidence="6">
    <location>
        <begin position="48"/>
        <end position="223"/>
    </location>
</feature>
<keyword evidence="2 5" id="KW-0812">Transmembrane</keyword>
<comment type="subcellular location">
    <subcellularLocation>
        <location evidence="1">Membrane</location>
    </subcellularLocation>
</comment>
<evidence type="ECO:0000313" key="7">
    <source>
        <dbReference type="Proteomes" id="UP000036681"/>
    </source>
</evidence>
<keyword evidence="4 5" id="KW-0472">Membrane</keyword>
<sequence>MKHFSYDSHCKQHCEKKTTENEEMSIMVNCFSLANINAIKVAIIGITTNGMSAFIIFKMDHLRNAFGYSCASHAFGNLGVLLIFAFWAAPLLVFENHLTEEINGYKFIIDTAGQLTIVFYYAGIYTNILITINRCFVITWPVLYQKYFNTTMTIRWIAIIWSIAFTQSCIYQFPGCHFFFDSSAYTWTYSASNCGYFLSTYFECSLNSFAVLFIISMNSFIFYKLRSMHKACCSESLYLIAVANFYGFIQLAQTKWAAFMLTTMVWELFHTIDGIILVVFNRDVRGCCRKKRQKIEKTNEKTVGAIRARAAKNVTPLTMVSGGGFMRSVVYPVNNQLRLDAIVDSTAKKIERAKVITLSS</sequence>
<proteinExistence type="predicted"/>
<dbReference type="CDD" id="cd00637">
    <property type="entry name" value="7tm_classA_rhodopsin-like"/>
    <property type="match status" value="1"/>
</dbReference>
<dbReference type="InterPro" id="IPR019430">
    <property type="entry name" value="7TM_GPCR_serpentine_rcpt_Srx"/>
</dbReference>
<dbReference type="Gene3D" id="1.20.1070.10">
    <property type="entry name" value="Rhodopsin 7-helix transmembrane proteins"/>
    <property type="match status" value="1"/>
</dbReference>
<keyword evidence="3 5" id="KW-1133">Transmembrane helix</keyword>
<organism evidence="7 8">
    <name type="scientific">Ascaris lumbricoides</name>
    <name type="common">Giant roundworm</name>
    <dbReference type="NCBI Taxonomy" id="6252"/>
    <lineage>
        <taxon>Eukaryota</taxon>
        <taxon>Metazoa</taxon>
        <taxon>Ecdysozoa</taxon>
        <taxon>Nematoda</taxon>
        <taxon>Chromadorea</taxon>
        <taxon>Rhabditida</taxon>
        <taxon>Spirurina</taxon>
        <taxon>Ascaridomorpha</taxon>
        <taxon>Ascaridoidea</taxon>
        <taxon>Ascarididae</taxon>
        <taxon>Ascaris</taxon>
    </lineage>
</organism>
<feature type="transmembrane region" description="Helical" evidence="5">
    <location>
        <begin position="200"/>
        <end position="223"/>
    </location>
</feature>
<keyword evidence="7" id="KW-1185">Reference proteome</keyword>
<feature type="transmembrane region" description="Helical" evidence="5">
    <location>
        <begin position="118"/>
        <end position="144"/>
    </location>
</feature>
<dbReference type="InterPro" id="IPR000276">
    <property type="entry name" value="GPCR_Rhodpsn"/>
</dbReference>
<dbReference type="GO" id="GO:0004930">
    <property type="term" value="F:G protein-coupled receptor activity"/>
    <property type="evidence" value="ECO:0007669"/>
    <property type="project" value="InterPro"/>
</dbReference>
<feature type="transmembrane region" description="Helical" evidence="5">
    <location>
        <begin position="78"/>
        <end position="98"/>
    </location>
</feature>
<dbReference type="GO" id="GO:0016020">
    <property type="term" value="C:membrane"/>
    <property type="evidence" value="ECO:0007669"/>
    <property type="project" value="UniProtKB-SubCell"/>
</dbReference>